<dbReference type="SUPFAM" id="SSF81383">
    <property type="entry name" value="F-box domain"/>
    <property type="match status" value="1"/>
</dbReference>
<dbReference type="InterPro" id="IPR001810">
    <property type="entry name" value="F-box_dom"/>
</dbReference>
<feature type="domain" description="F-box" evidence="1">
    <location>
        <begin position="22"/>
        <end position="65"/>
    </location>
</feature>
<dbReference type="PANTHER" id="PTHR10663">
    <property type="entry name" value="GUANYL-NUCLEOTIDE EXCHANGE FACTOR"/>
    <property type="match status" value="1"/>
</dbReference>
<dbReference type="OrthoDB" id="430364at2759"/>
<dbReference type="Proteomes" id="UP000225706">
    <property type="component" value="Unassembled WGS sequence"/>
</dbReference>
<protein>
    <submittedName>
        <fullName evidence="3">F-box only protein 8</fullName>
    </submittedName>
</protein>
<dbReference type="AlphaFoldDB" id="A0A2B4S260"/>
<accession>A0A2B4S260</accession>
<dbReference type="Gene3D" id="1.10.220.20">
    <property type="match status" value="1"/>
</dbReference>
<comment type="caution">
    <text evidence="3">The sequence shown here is derived from an EMBL/GenBank/DDBJ whole genome shotgun (WGS) entry which is preliminary data.</text>
</comment>
<dbReference type="PROSITE" id="PS50181">
    <property type="entry name" value="FBOX"/>
    <property type="match status" value="1"/>
</dbReference>
<dbReference type="STRING" id="50429.A0A2B4S260"/>
<dbReference type="EMBL" id="LSMT01000233">
    <property type="protein sequence ID" value="PFX22667.1"/>
    <property type="molecule type" value="Genomic_DNA"/>
</dbReference>
<dbReference type="CDD" id="cd22088">
    <property type="entry name" value="F-box_FBXO8"/>
    <property type="match status" value="1"/>
</dbReference>
<name>A0A2B4S260_STYPI</name>
<gene>
    <name evidence="3" type="primary">Fbxo8</name>
    <name evidence="3" type="ORF">AWC38_SpisGene12817</name>
</gene>
<keyword evidence="4" id="KW-1185">Reference proteome</keyword>
<dbReference type="SMART" id="SM00222">
    <property type="entry name" value="Sec7"/>
    <property type="match status" value="1"/>
</dbReference>
<evidence type="ECO:0000313" key="4">
    <source>
        <dbReference type="Proteomes" id="UP000225706"/>
    </source>
</evidence>
<dbReference type="Gene3D" id="1.10.1000.11">
    <property type="entry name" value="Arf Nucleotide-binding Site Opener,domain 2"/>
    <property type="match status" value="1"/>
</dbReference>
<dbReference type="Pfam" id="PF12937">
    <property type="entry name" value="F-box-like"/>
    <property type="match status" value="1"/>
</dbReference>
<dbReference type="SUPFAM" id="SSF48425">
    <property type="entry name" value="Sec7 domain"/>
    <property type="match status" value="1"/>
</dbReference>
<dbReference type="InterPro" id="IPR048003">
    <property type="entry name" value="FBXO8_F-box"/>
</dbReference>
<feature type="domain" description="SEC7" evidence="2">
    <location>
        <begin position="82"/>
        <end position="264"/>
    </location>
</feature>
<evidence type="ECO:0000259" key="2">
    <source>
        <dbReference type="PROSITE" id="PS50190"/>
    </source>
</evidence>
<dbReference type="GO" id="GO:0005085">
    <property type="term" value="F:guanyl-nucleotide exchange factor activity"/>
    <property type="evidence" value="ECO:0007669"/>
    <property type="project" value="InterPro"/>
</dbReference>
<reference evidence="4" key="1">
    <citation type="journal article" date="2017" name="bioRxiv">
        <title>Comparative analysis of the genomes of Stylophora pistillata and Acropora digitifera provides evidence for extensive differences between species of corals.</title>
        <authorList>
            <person name="Voolstra C.R."/>
            <person name="Li Y."/>
            <person name="Liew Y.J."/>
            <person name="Baumgarten S."/>
            <person name="Zoccola D."/>
            <person name="Flot J.-F."/>
            <person name="Tambutte S."/>
            <person name="Allemand D."/>
            <person name="Aranda M."/>
        </authorList>
    </citation>
    <scope>NUCLEOTIDE SEQUENCE [LARGE SCALE GENOMIC DNA]</scope>
</reference>
<dbReference type="Pfam" id="PF01369">
    <property type="entry name" value="Sec7"/>
    <property type="match status" value="1"/>
</dbReference>
<dbReference type="PANTHER" id="PTHR10663:SF372">
    <property type="entry name" value="F-BOX ONLY PROTEIN 8"/>
    <property type="match status" value="1"/>
</dbReference>
<dbReference type="GO" id="GO:0032012">
    <property type="term" value="P:regulation of ARF protein signal transduction"/>
    <property type="evidence" value="ECO:0007669"/>
    <property type="project" value="InterPro"/>
</dbReference>
<organism evidence="3 4">
    <name type="scientific">Stylophora pistillata</name>
    <name type="common">Smooth cauliflower coral</name>
    <dbReference type="NCBI Taxonomy" id="50429"/>
    <lineage>
        <taxon>Eukaryota</taxon>
        <taxon>Metazoa</taxon>
        <taxon>Cnidaria</taxon>
        <taxon>Anthozoa</taxon>
        <taxon>Hexacorallia</taxon>
        <taxon>Scleractinia</taxon>
        <taxon>Astrocoeniina</taxon>
        <taxon>Pocilloporidae</taxon>
        <taxon>Stylophora</taxon>
    </lineage>
</organism>
<evidence type="ECO:0000259" key="1">
    <source>
        <dbReference type="PROSITE" id="PS50181"/>
    </source>
</evidence>
<dbReference type="Gene3D" id="1.20.1280.50">
    <property type="match status" value="1"/>
</dbReference>
<dbReference type="InterPro" id="IPR036047">
    <property type="entry name" value="F-box-like_dom_sf"/>
</dbReference>
<dbReference type="InterPro" id="IPR000904">
    <property type="entry name" value="Sec7_dom"/>
</dbReference>
<proteinExistence type="predicted"/>
<dbReference type="PROSITE" id="PS50190">
    <property type="entry name" value="SEC7"/>
    <property type="match status" value="1"/>
</dbReference>
<sequence length="293" mass="33631">MGQFQSIVQRRSRSTPHQLKSFPDLSNFPPEVAVCVLSHLNATDLCLAACVWKQLADNELLWQSLSKVTWGHASAYYRKRQGKISYKELYMLLDEGTCLFNFDPHQGISYLVRHNVLDDSCMEIAKFINCTGALYGKSVSEYLNTRRDILQEIVNMQRYEGIFLPVALRQFFERVYPPEQRGEFLDTLLNKFSIPFCATNPSTSLTPESVFILCHSLILLSVDLSSPHVKNKMTKREFVKNLRGLIQGPGTEFLGDLYDNVYLEGHIALKAKKCVQKTTFPFERPYGKIFLHM</sequence>
<evidence type="ECO:0000313" key="3">
    <source>
        <dbReference type="EMBL" id="PFX22667.1"/>
    </source>
</evidence>
<dbReference type="InterPro" id="IPR023394">
    <property type="entry name" value="Sec7_C_sf"/>
</dbReference>
<dbReference type="CDD" id="cd00171">
    <property type="entry name" value="Sec7"/>
    <property type="match status" value="1"/>
</dbReference>
<dbReference type="InterPro" id="IPR035999">
    <property type="entry name" value="Sec7_dom_sf"/>
</dbReference>